<feature type="compositionally biased region" description="Basic and acidic residues" evidence="1">
    <location>
        <begin position="594"/>
        <end position="604"/>
    </location>
</feature>
<reference evidence="3 4" key="1">
    <citation type="submission" date="2019-05" db="EMBL/GenBank/DDBJ databases">
        <title>Mikania micrantha, genome provides insights into the molecular mechanism of rapid growth.</title>
        <authorList>
            <person name="Liu B."/>
        </authorList>
    </citation>
    <scope>NUCLEOTIDE SEQUENCE [LARGE SCALE GENOMIC DNA]</scope>
    <source>
        <strain evidence="3">NLD-2019</strain>
        <tissue evidence="3">Leaf</tissue>
    </source>
</reference>
<dbReference type="PANTHER" id="PTHR31355">
    <property type="entry name" value="MICROTUBULE-ASSOCIATED PROTEIN TORTIFOLIA1"/>
    <property type="match status" value="1"/>
</dbReference>
<dbReference type="InterPro" id="IPR034085">
    <property type="entry name" value="TOG"/>
</dbReference>
<evidence type="ECO:0000259" key="2">
    <source>
        <dbReference type="SMART" id="SM01349"/>
    </source>
</evidence>
<dbReference type="OrthoDB" id="298726at2759"/>
<feature type="domain" description="TOG" evidence="2">
    <location>
        <begin position="47"/>
        <end position="289"/>
    </location>
</feature>
<dbReference type="Gene3D" id="1.25.10.10">
    <property type="entry name" value="Leucine-rich Repeat Variant"/>
    <property type="match status" value="2"/>
</dbReference>
<dbReference type="InterPro" id="IPR057600">
    <property type="entry name" value="TORTIFOLIA1/SINE1-2_N"/>
</dbReference>
<name>A0A5N6LPI8_9ASTR</name>
<dbReference type="SMART" id="SM01349">
    <property type="entry name" value="TOG"/>
    <property type="match status" value="1"/>
</dbReference>
<keyword evidence="4" id="KW-1185">Reference proteome</keyword>
<evidence type="ECO:0000313" key="4">
    <source>
        <dbReference type="Proteomes" id="UP000326396"/>
    </source>
</evidence>
<dbReference type="GO" id="GO:0008017">
    <property type="term" value="F:microtubule binding"/>
    <property type="evidence" value="ECO:0007669"/>
    <property type="project" value="InterPro"/>
</dbReference>
<dbReference type="Pfam" id="PF24713">
    <property type="entry name" value="TOR1L1_C"/>
    <property type="match status" value="1"/>
</dbReference>
<dbReference type="GO" id="GO:0005874">
    <property type="term" value="C:microtubule"/>
    <property type="evidence" value="ECO:0007669"/>
    <property type="project" value="InterPro"/>
</dbReference>
<dbReference type="InterPro" id="IPR011989">
    <property type="entry name" value="ARM-like"/>
</dbReference>
<evidence type="ECO:0000313" key="3">
    <source>
        <dbReference type="EMBL" id="KAD2394150.1"/>
    </source>
</evidence>
<organism evidence="3 4">
    <name type="scientific">Mikania micrantha</name>
    <name type="common">bitter vine</name>
    <dbReference type="NCBI Taxonomy" id="192012"/>
    <lineage>
        <taxon>Eukaryota</taxon>
        <taxon>Viridiplantae</taxon>
        <taxon>Streptophyta</taxon>
        <taxon>Embryophyta</taxon>
        <taxon>Tracheophyta</taxon>
        <taxon>Spermatophyta</taxon>
        <taxon>Magnoliopsida</taxon>
        <taxon>eudicotyledons</taxon>
        <taxon>Gunneridae</taxon>
        <taxon>Pentapetalae</taxon>
        <taxon>asterids</taxon>
        <taxon>campanulids</taxon>
        <taxon>Asterales</taxon>
        <taxon>Asteraceae</taxon>
        <taxon>Asteroideae</taxon>
        <taxon>Heliantheae alliance</taxon>
        <taxon>Eupatorieae</taxon>
        <taxon>Mikania</taxon>
    </lineage>
</organism>
<dbReference type="SUPFAM" id="SSF48371">
    <property type="entry name" value="ARM repeat"/>
    <property type="match status" value="1"/>
</dbReference>
<accession>A0A5N6LPI8</accession>
<dbReference type="EMBL" id="SZYD01000019">
    <property type="protein sequence ID" value="KAD2394150.1"/>
    <property type="molecule type" value="Genomic_DNA"/>
</dbReference>
<dbReference type="AlphaFoldDB" id="A0A5N6LPI8"/>
<proteinExistence type="predicted"/>
<dbReference type="PANTHER" id="PTHR31355:SF22">
    <property type="entry name" value="TORTIFOLIA1-LIKE PROTEIN 2"/>
    <property type="match status" value="1"/>
</dbReference>
<dbReference type="InterPro" id="IPR057599">
    <property type="entry name" value="TORTIFOLIA1/TORL1-2_C"/>
</dbReference>
<protein>
    <recommendedName>
        <fullName evidence="2">TOG domain-containing protein</fullName>
    </recommendedName>
</protein>
<dbReference type="Proteomes" id="UP000326396">
    <property type="component" value="Linkage Group LG9"/>
</dbReference>
<dbReference type="Pfam" id="PF24714">
    <property type="entry name" value="TOR1L1_N"/>
    <property type="match status" value="1"/>
</dbReference>
<feature type="region of interest" description="Disordered" evidence="1">
    <location>
        <begin position="569"/>
        <end position="606"/>
    </location>
</feature>
<evidence type="ECO:0000256" key="1">
    <source>
        <dbReference type="SAM" id="MobiDB-lite"/>
    </source>
</evidence>
<gene>
    <name evidence="3" type="ORF">E3N88_41127</name>
</gene>
<comment type="caution">
    <text evidence="3">The sequence shown here is derived from an EMBL/GenBank/DDBJ whole genome shotgun (WGS) entry which is preliminary data.</text>
</comment>
<dbReference type="InterPro" id="IPR016024">
    <property type="entry name" value="ARM-type_fold"/>
</dbReference>
<dbReference type="InterPro" id="IPR033337">
    <property type="entry name" value="TORTIFOLIA1/SINE1-2"/>
</dbReference>
<sequence length="809" mass="89670">MKLHAPLKSKGVSTRVNNQHVIFELKQRVVLALNKVSDRDTYEIGVEELGRIIENLTPDGISPFLSCILDTDSEQKVAVRKECIKLIGTLTTFHHDLIGLHLSKMVASIIKRLKDPDSVVRNACIETMGILASKFCTNNEPEGSFVTLVRPLFEALGEQNKHVQFGSALCLSRVIDHTRDPPLPILQRMLVRTTKMLKNPHFMAKPAIIELNRSIIQGGGASTQNMLTAAMTSIQEALKNSDWRTRKAASEALTEIASSNGSYSVTVKSSCIRSLEMCRFDKVKPVRDSILQALQLWKVLLGTDASEISETGSSIKGDYSDIPSNTESTSMRKRLPLSVRKSGHNYLESPQNSKANDWHVEVSVPKKCNLSLAYIHDEESEGSSVTKAFERTRSDITSTQDNGFEYVPLDDKQECSSATNISLAPITGDSRLKGELVKSHGINLHQVEEEMSTEEQRYFSKNQDRRSLDSTVTESSCQIMHGESGCCVQIAKDMVCIREKILEIETKQSNLLDLLQMFATKTMGSLSIIQQKVSSLEDMVDQLSENINHGGKRHELNARFLKKSSTTASPRLSACTPRSSVDIPTRKSPLQPIKKTDSWEDSRGKSGVVDPMIRINRNPVKDMQKSGSGGGLGPTSFVNFRHNSLQAENSICRVIKGYLSQGDLDSAYVEALNSGDEMILVDLLDKTGPVLECLSNRTANDLLTTLASFLSEQQFMCSIIPWLQQAVDLSSGHGPNNLILTAKARRQFLGAIQEVVHMEFPNATERRSVTQLVSRLHQAWDEFLELGISSECKPYGTIVVTCEKLSRNG</sequence>